<dbReference type="AlphaFoldDB" id="A0A1X2H1S8"/>
<evidence type="ECO:0000313" key="1">
    <source>
        <dbReference type="EMBL" id="ORY91309.1"/>
    </source>
</evidence>
<dbReference type="InParanoid" id="A0A1X2H1S8"/>
<organism evidence="1 2">
    <name type="scientific">Syncephalastrum racemosum</name>
    <name type="common">Filamentous fungus</name>
    <dbReference type="NCBI Taxonomy" id="13706"/>
    <lineage>
        <taxon>Eukaryota</taxon>
        <taxon>Fungi</taxon>
        <taxon>Fungi incertae sedis</taxon>
        <taxon>Mucoromycota</taxon>
        <taxon>Mucoromycotina</taxon>
        <taxon>Mucoromycetes</taxon>
        <taxon>Mucorales</taxon>
        <taxon>Syncephalastraceae</taxon>
        <taxon>Syncephalastrum</taxon>
    </lineage>
</organism>
<sequence length="106" mass="12501">MTAAKRSQERYRKFIRGLKDDNFTIVGYARKSPNDISNKMTDCLRNRSLTERVYVSPRSLASSKISSRDMPEPVLLKKLELDDCPGSMQIIQHLRREYDWRTIHNR</sequence>
<comment type="caution">
    <text evidence="1">The sequence shown here is derived from an EMBL/GenBank/DDBJ whole genome shotgun (WGS) entry which is preliminary data.</text>
</comment>
<dbReference type="Proteomes" id="UP000242180">
    <property type="component" value="Unassembled WGS sequence"/>
</dbReference>
<protein>
    <submittedName>
        <fullName evidence="1">Uncharacterized protein</fullName>
    </submittedName>
</protein>
<gene>
    <name evidence="1" type="ORF">BCR43DRAFT_103890</name>
</gene>
<accession>A0A1X2H1S8</accession>
<proteinExistence type="predicted"/>
<evidence type="ECO:0000313" key="2">
    <source>
        <dbReference type="Proteomes" id="UP000242180"/>
    </source>
</evidence>
<dbReference type="EMBL" id="MCGN01000011">
    <property type="protein sequence ID" value="ORY91309.1"/>
    <property type="molecule type" value="Genomic_DNA"/>
</dbReference>
<dbReference type="OrthoDB" id="2264380at2759"/>
<keyword evidence="2" id="KW-1185">Reference proteome</keyword>
<name>A0A1X2H1S8_SYNRA</name>
<reference evidence="1 2" key="1">
    <citation type="submission" date="2016-07" db="EMBL/GenBank/DDBJ databases">
        <title>Pervasive Adenine N6-methylation of Active Genes in Fungi.</title>
        <authorList>
            <consortium name="DOE Joint Genome Institute"/>
            <person name="Mondo S.J."/>
            <person name="Dannebaum R.O."/>
            <person name="Kuo R.C."/>
            <person name="Labutti K."/>
            <person name="Haridas S."/>
            <person name="Kuo A."/>
            <person name="Salamov A."/>
            <person name="Ahrendt S.R."/>
            <person name="Lipzen A."/>
            <person name="Sullivan W."/>
            <person name="Andreopoulos W.B."/>
            <person name="Clum A."/>
            <person name="Lindquist E."/>
            <person name="Daum C."/>
            <person name="Ramamoorthy G.K."/>
            <person name="Gryganskyi A."/>
            <person name="Culley D."/>
            <person name="Magnuson J.K."/>
            <person name="James T.Y."/>
            <person name="O'Malley M.A."/>
            <person name="Stajich J.E."/>
            <person name="Spatafora J.W."/>
            <person name="Visel A."/>
            <person name="Grigoriev I.V."/>
        </authorList>
    </citation>
    <scope>NUCLEOTIDE SEQUENCE [LARGE SCALE GENOMIC DNA]</scope>
    <source>
        <strain evidence="1 2">NRRL 2496</strain>
    </source>
</reference>